<evidence type="ECO:0000313" key="9">
    <source>
        <dbReference type="EMBL" id="KAJ2005745.1"/>
    </source>
</evidence>
<comment type="subcellular location">
    <subcellularLocation>
        <location evidence="1">Cytoplasm</location>
        <location evidence="1">Cytoskeleton</location>
    </subcellularLocation>
</comment>
<accession>A0A9W8EGK6</accession>
<keyword evidence="3" id="KW-0963">Cytoplasm</keyword>
<evidence type="ECO:0000256" key="1">
    <source>
        <dbReference type="ARBA" id="ARBA00004245"/>
    </source>
</evidence>
<dbReference type="Pfam" id="PF00018">
    <property type="entry name" value="SH3_1"/>
    <property type="match status" value="1"/>
</dbReference>
<feature type="domain" description="BAR" evidence="8">
    <location>
        <begin position="19"/>
        <end position="243"/>
    </location>
</feature>
<feature type="region of interest" description="Disordered" evidence="6">
    <location>
        <begin position="371"/>
        <end position="391"/>
    </location>
</feature>
<dbReference type="Proteomes" id="UP001150907">
    <property type="component" value="Unassembled WGS sequence"/>
</dbReference>
<dbReference type="SMART" id="SM00721">
    <property type="entry name" value="BAR"/>
    <property type="match status" value="1"/>
</dbReference>
<dbReference type="Gene3D" id="1.20.1270.60">
    <property type="entry name" value="Arfaptin homology (AH) domain/BAR domain"/>
    <property type="match status" value="1"/>
</dbReference>
<feature type="region of interest" description="Disordered" evidence="6">
    <location>
        <begin position="479"/>
        <end position="505"/>
    </location>
</feature>
<dbReference type="InterPro" id="IPR036028">
    <property type="entry name" value="SH3-like_dom_sf"/>
</dbReference>
<reference evidence="9" key="1">
    <citation type="submission" date="2022-07" db="EMBL/GenBank/DDBJ databases">
        <title>Phylogenomic reconstructions and comparative analyses of Kickxellomycotina fungi.</title>
        <authorList>
            <person name="Reynolds N.K."/>
            <person name="Stajich J.E."/>
            <person name="Barry K."/>
            <person name="Grigoriev I.V."/>
            <person name="Crous P."/>
            <person name="Smith M.E."/>
        </authorList>
    </citation>
    <scope>NUCLEOTIDE SEQUENCE</scope>
    <source>
        <strain evidence="9">IMI 214461</strain>
    </source>
</reference>
<dbReference type="OrthoDB" id="14167at2759"/>
<feature type="compositionally biased region" description="Polar residues" evidence="6">
    <location>
        <begin position="282"/>
        <end position="315"/>
    </location>
</feature>
<gene>
    <name evidence="9" type="ORF">H4R26_001788</name>
</gene>
<dbReference type="EMBL" id="JANBQF010000087">
    <property type="protein sequence ID" value="KAJ2005745.1"/>
    <property type="molecule type" value="Genomic_DNA"/>
</dbReference>
<evidence type="ECO:0008006" key="11">
    <source>
        <dbReference type="Google" id="ProtNLM"/>
    </source>
</evidence>
<sequence>MAATLKRGIGKLGQRTGELLGLDSGNKTDVSDEFKDLQTETDNRHVGTESTQAALVLYTTQLLKKKDATDNSKQKLYLLENLGSSMASLGSGLPRDSNYGRALERLGQTEERLNDFQLQFVNKVKEGWLSSLQRAMDDFKEYVSLQKRLESRRSDYDSKLAKYQKSRKDSVALEDELRTAQVRYEDNYDDMARRMMQMQDSEQDYLVGLFGFYEAQMAYHRSCFEQLDGLRSVFEECLNAKRTPAAERNPIGGSLGARRSGLALRTNDATGPARNPIPFGAQASSTLPRTMSQRGNLPPSQHYRNGSGSQVSDTSDDAQAQYNYAHGVDTTVDTGALEGSMALPQQGSGARQIPQLARVQSDMGMIGRRVAPPPPVAPRRHAPAPPTPQRAPRRVLRRTVYKFNADEEGELAMDKGDIVEVTDRIDDGWWHGRLVHSVAGAQVGKIGLFPANYTEDCDESDVPPPIPVKALASPALKRSDSFQGLVKPPPAHRSQTTPDDARMPPNLMHTRTGSNALPPAAVKQCSCGCNDYSQNVFKGSGCTNCFHTH</sequence>
<evidence type="ECO:0000259" key="7">
    <source>
        <dbReference type="PROSITE" id="PS50002"/>
    </source>
</evidence>
<proteinExistence type="predicted"/>
<dbReference type="PRINTS" id="PR00452">
    <property type="entry name" value="SH3DOMAIN"/>
</dbReference>
<dbReference type="AlphaFoldDB" id="A0A9W8EGK6"/>
<keyword evidence="2 5" id="KW-0728">SH3 domain</keyword>
<feature type="domain" description="SH3" evidence="7">
    <location>
        <begin position="392"/>
        <end position="459"/>
    </location>
</feature>
<dbReference type="Pfam" id="PF03114">
    <property type="entry name" value="BAR"/>
    <property type="match status" value="1"/>
</dbReference>
<organism evidence="9 10">
    <name type="scientific">Coemansia thaxteri</name>
    <dbReference type="NCBI Taxonomy" id="2663907"/>
    <lineage>
        <taxon>Eukaryota</taxon>
        <taxon>Fungi</taxon>
        <taxon>Fungi incertae sedis</taxon>
        <taxon>Zoopagomycota</taxon>
        <taxon>Kickxellomycotina</taxon>
        <taxon>Kickxellomycetes</taxon>
        <taxon>Kickxellales</taxon>
        <taxon>Kickxellaceae</taxon>
        <taxon>Coemansia</taxon>
    </lineage>
</organism>
<dbReference type="InterPro" id="IPR027267">
    <property type="entry name" value="AH/BAR_dom_sf"/>
</dbReference>
<evidence type="ECO:0000256" key="6">
    <source>
        <dbReference type="SAM" id="MobiDB-lite"/>
    </source>
</evidence>
<dbReference type="GO" id="GO:0006897">
    <property type="term" value="P:endocytosis"/>
    <property type="evidence" value="ECO:0007669"/>
    <property type="project" value="InterPro"/>
</dbReference>
<evidence type="ECO:0000313" key="10">
    <source>
        <dbReference type="Proteomes" id="UP001150907"/>
    </source>
</evidence>
<protein>
    <recommendedName>
        <fullName evidence="11">BAR-domain-containing protein</fullName>
    </recommendedName>
</protein>
<feature type="compositionally biased region" description="Pro residues" evidence="6">
    <location>
        <begin position="371"/>
        <end position="389"/>
    </location>
</feature>
<dbReference type="GO" id="GO:0051666">
    <property type="term" value="P:actin cortical patch localization"/>
    <property type="evidence" value="ECO:0007669"/>
    <property type="project" value="InterPro"/>
</dbReference>
<dbReference type="InterPro" id="IPR001452">
    <property type="entry name" value="SH3_domain"/>
</dbReference>
<name>A0A9W8EGK6_9FUNG</name>
<evidence type="ECO:0000256" key="4">
    <source>
        <dbReference type="ARBA" id="ARBA00023212"/>
    </source>
</evidence>
<dbReference type="SMART" id="SM00326">
    <property type="entry name" value="SH3"/>
    <property type="match status" value="1"/>
</dbReference>
<dbReference type="Gene3D" id="2.30.30.40">
    <property type="entry name" value="SH3 Domains"/>
    <property type="match status" value="1"/>
</dbReference>
<dbReference type="GO" id="GO:0015629">
    <property type="term" value="C:actin cytoskeleton"/>
    <property type="evidence" value="ECO:0007669"/>
    <property type="project" value="TreeGrafter"/>
</dbReference>
<dbReference type="PROSITE" id="PS50002">
    <property type="entry name" value="SH3"/>
    <property type="match status" value="1"/>
</dbReference>
<keyword evidence="4" id="KW-0206">Cytoskeleton</keyword>
<evidence type="ECO:0000256" key="5">
    <source>
        <dbReference type="PROSITE-ProRule" id="PRU00192"/>
    </source>
</evidence>
<dbReference type="PANTHER" id="PTHR47174:SF3">
    <property type="entry name" value="BRIDGING INTEGRATOR 3"/>
    <property type="match status" value="1"/>
</dbReference>
<dbReference type="CDD" id="cd00174">
    <property type="entry name" value="SH3"/>
    <property type="match status" value="1"/>
</dbReference>
<dbReference type="SUPFAM" id="SSF50044">
    <property type="entry name" value="SH3-domain"/>
    <property type="match status" value="1"/>
</dbReference>
<dbReference type="InterPro" id="IPR046982">
    <property type="entry name" value="BIN3/RVS161-like"/>
</dbReference>
<dbReference type="SUPFAM" id="SSF103657">
    <property type="entry name" value="BAR/IMD domain-like"/>
    <property type="match status" value="1"/>
</dbReference>
<comment type="caution">
    <text evidence="9">The sequence shown here is derived from an EMBL/GenBank/DDBJ whole genome shotgun (WGS) entry which is preliminary data.</text>
</comment>
<dbReference type="GO" id="GO:0005737">
    <property type="term" value="C:cytoplasm"/>
    <property type="evidence" value="ECO:0007669"/>
    <property type="project" value="InterPro"/>
</dbReference>
<keyword evidence="10" id="KW-1185">Reference proteome</keyword>
<evidence type="ECO:0000256" key="3">
    <source>
        <dbReference type="ARBA" id="ARBA00022490"/>
    </source>
</evidence>
<dbReference type="PANTHER" id="PTHR47174">
    <property type="entry name" value="BRIDGING INTEGRATOR 3"/>
    <property type="match status" value="1"/>
</dbReference>
<feature type="region of interest" description="Disordered" evidence="6">
    <location>
        <begin position="268"/>
        <end position="315"/>
    </location>
</feature>
<evidence type="ECO:0000259" key="8">
    <source>
        <dbReference type="PROSITE" id="PS51021"/>
    </source>
</evidence>
<dbReference type="PROSITE" id="PS51021">
    <property type="entry name" value="BAR"/>
    <property type="match status" value="1"/>
</dbReference>
<dbReference type="InterPro" id="IPR004148">
    <property type="entry name" value="BAR_dom"/>
</dbReference>
<evidence type="ECO:0000256" key="2">
    <source>
        <dbReference type="ARBA" id="ARBA00022443"/>
    </source>
</evidence>